<evidence type="ECO:0000313" key="3">
    <source>
        <dbReference type="Proteomes" id="UP001595528"/>
    </source>
</evidence>
<keyword evidence="1" id="KW-1133">Transmembrane helix</keyword>
<keyword evidence="3" id="KW-1185">Reference proteome</keyword>
<name>A0ABV7L3F8_9PROT</name>
<keyword evidence="1" id="KW-0472">Membrane</keyword>
<dbReference type="RefSeq" id="WP_379903105.1">
    <property type="nucleotide sequence ID" value="NZ_JBHRTR010000031.1"/>
</dbReference>
<feature type="transmembrane region" description="Helical" evidence="1">
    <location>
        <begin position="67"/>
        <end position="86"/>
    </location>
</feature>
<evidence type="ECO:0000313" key="2">
    <source>
        <dbReference type="EMBL" id="MFC3229162.1"/>
    </source>
</evidence>
<keyword evidence="1" id="KW-0812">Transmembrane</keyword>
<dbReference type="Proteomes" id="UP001595528">
    <property type="component" value="Unassembled WGS sequence"/>
</dbReference>
<sequence length="152" mass="16677">MNDAPTAPDFTEHRLKYLSLVQDVVSRMASTSASVKRVAIIVVGAAAAIAARGAAPGVPCSHHIADLPLLAIILVAIFWAIDARYVQQERWFRDVYERAASEPPEQRPSLSITPTADIRSKRGYVGSFISWSTGLYHGALIVFLLLTWRFLG</sequence>
<feature type="transmembrane region" description="Helical" evidence="1">
    <location>
        <begin position="128"/>
        <end position="151"/>
    </location>
</feature>
<gene>
    <name evidence="2" type="ORF">ACFOGJ_18090</name>
</gene>
<protein>
    <submittedName>
        <fullName evidence="2">Uncharacterized protein</fullName>
    </submittedName>
</protein>
<feature type="transmembrane region" description="Helical" evidence="1">
    <location>
        <begin position="37"/>
        <end position="55"/>
    </location>
</feature>
<organism evidence="2 3">
    <name type="scientific">Marinibaculum pumilum</name>
    <dbReference type="NCBI Taxonomy" id="1766165"/>
    <lineage>
        <taxon>Bacteria</taxon>
        <taxon>Pseudomonadati</taxon>
        <taxon>Pseudomonadota</taxon>
        <taxon>Alphaproteobacteria</taxon>
        <taxon>Rhodospirillales</taxon>
        <taxon>Rhodospirillaceae</taxon>
        <taxon>Marinibaculum</taxon>
    </lineage>
</organism>
<evidence type="ECO:0000256" key="1">
    <source>
        <dbReference type="SAM" id="Phobius"/>
    </source>
</evidence>
<proteinExistence type="predicted"/>
<reference evidence="3" key="1">
    <citation type="journal article" date="2019" name="Int. J. Syst. Evol. Microbiol.">
        <title>The Global Catalogue of Microorganisms (GCM) 10K type strain sequencing project: providing services to taxonomists for standard genome sequencing and annotation.</title>
        <authorList>
            <consortium name="The Broad Institute Genomics Platform"/>
            <consortium name="The Broad Institute Genome Sequencing Center for Infectious Disease"/>
            <person name="Wu L."/>
            <person name="Ma J."/>
        </authorList>
    </citation>
    <scope>NUCLEOTIDE SEQUENCE [LARGE SCALE GENOMIC DNA]</scope>
    <source>
        <strain evidence="3">KCTC 42964</strain>
    </source>
</reference>
<accession>A0ABV7L3F8</accession>
<comment type="caution">
    <text evidence="2">The sequence shown here is derived from an EMBL/GenBank/DDBJ whole genome shotgun (WGS) entry which is preliminary data.</text>
</comment>
<dbReference type="EMBL" id="JBHRTR010000031">
    <property type="protein sequence ID" value="MFC3229162.1"/>
    <property type="molecule type" value="Genomic_DNA"/>
</dbReference>